<protein>
    <submittedName>
        <fullName evidence="2">Uncharacterized protein</fullName>
    </submittedName>
</protein>
<gene>
    <name evidence="2" type="ORF">PVAP13_1NG134519</name>
</gene>
<name>A0A8T0WJR4_PANVG</name>
<comment type="caution">
    <text evidence="2">The sequence shown here is derived from an EMBL/GenBank/DDBJ whole genome shotgun (WGS) entry which is preliminary data.</text>
</comment>
<proteinExistence type="predicted"/>
<evidence type="ECO:0000313" key="3">
    <source>
        <dbReference type="Proteomes" id="UP000823388"/>
    </source>
</evidence>
<dbReference type="Proteomes" id="UP000823388">
    <property type="component" value="Chromosome 1N"/>
</dbReference>
<sequence>MFVTQATVAVRGPTASRPARPLAAPYACTPTHRAICLLVRSPAPPACLAARRHAPPHTPPARPKPPTIRASAARALARQNVPQAATVGPPLGRPGRAKQKARRGVGARWSER</sequence>
<dbReference type="EMBL" id="CM029038">
    <property type="protein sequence ID" value="KAG2649861.1"/>
    <property type="molecule type" value="Genomic_DNA"/>
</dbReference>
<reference evidence="2" key="1">
    <citation type="submission" date="2020-05" db="EMBL/GenBank/DDBJ databases">
        <title>WGS assembly of Panicum virgatum.</title>
        <authorList>
            <person name="Lovell J.T."/>
            <person name="Jenkins J."/>
            <person name="Shu S."/>
            <person name="Juenger T.E."/>
            <person name="Schmutz J."/>
        </authorList>
    </citation>
    <scope>NUCLEOTIDE SEQUENCE</scope>
    <source>
        <strain evidence="2">AP13</strain>
    </source>
</reference>
<evidence type="ECO:0000256" key="1">
    <source>
        <dbReference type="SAM" id="MobiDB-lite"/>
    </source>
</evidence>
<dbReference type="AlphaFoldDB" id="A0A8T0WJR4"/>
<feature type="region of interest" description="Disordered" evidence="1">
    <location>
        <begin position="1"/>
        <end position="22"/>
    </location>
</feature>
<feature type="compositionally biased region" description="Basic residues" evidence="1">
    <location>
        <begin position="95"/>
        <end position="105"/>
    </location>
</feature>
<organism evidence="2 3">
    <name type="scientific">Panicum virgatum</name>
    <name type="common">Blackwell switchgrass</name>
    <dbReference type="NCBI Taxonomy" id="38727"/>
    <lineage>
        <taxon>Eukaryota</taxon>
        <taxon>Viridiplantae</taxon>
        <taxon>Streptophyta</taxon>
        <taxon>Embryophyta</taxon>
        <taxon>Tracheophyta</taxon>
        <taxon>Spermatophyta</taxon>
        <taxon>Magnoliopsida</taxon>
        <taxon>Liliopsida</taxon>
        <taxon>Poales</taxon>
        <taxon>Poaceae</taxon>
        <taxon>PACMAD clade</taxon>
        <taxon>Panicoideae</taxon>
        <taxon>Panicodae</taxon>
        <taxon>Paniceae</taxon>
        <taxon>Panicinae</taxon>
        <taxon>Panicum</taxon>
        <taxon>Panicum sect. Hiantes</taxon>
    </lineage>
</organism>
<keyword evidence="3" id="KW-1185">Reference proteome</keyword>
<evidence type="ECO:0000313" key="2">
    <source>
        <dbReference type="EMBL" id="KAG2649861.1"/>
    </source>
</evidence>
<accession>A0A8T0WJR4</accession>
<feature type="region of interest" description="Disordered" evidence="1">
    <location>
        <begin position="80"/>
        <end position="112"/>
    </location>
</feature>